<proteinExistence type="predicted"/>
<protein>
    <submittedName>
        <fullName evidence="1">Uncharacterized protein</fullName>
    </submittedName>
</protein>
<gene>
    <name evidence="1" type="ORF">DK880_00184</name>
</gene>
<dbReference type="AlphaFoldDB" id="A0A2Z3L717"/>
<organism evidence="1 2">
    <name type="scientific">Candidatus Cardinium hertigii</name>
    <dbReference type="NCBI Taxonomy" id="247481"/>
    <lineage>
        <taxon>Bacteria</taxon>
        <taxon>Pseudomonadati</taxon>
        <taxon>Bacteroidota</taxon>
        <taxon>Cytophagia</taxon>
        <taxon>Cytophagales</taxon>
        <taxon>Amoebophilaceae</taxon>
        <taxon>Candidatus Cardinium</taxon>
    </lineage>
</organism>
<sequence length="57" mass="7034">MDKPHIAQLEPNVREVISERWKHMLTVFNQNHHYLGYFSLLLRKRLELEEDELFKIK</sequence>
<evidence type="ECO:0000313" key="2">
    <source>
        <dbReference type="Proteomes" id="UP000245872"/>
    </source>
</evidence>
<accession>A0A2Z3L717</accession>
<reference evidence="1 2" key="1">
    <citation type="submission" date="2018-05" db="EMBL/GenBank/DDBJ databases">
        <title>Candidatus Cardinium hertigii Genome Assembly.</title>
        <authorList>
            <person name="Showmaker K.C."/>
            <person name="Walden K.O."/>
            <person name="Fields C.J."/>
            <person name="Lambert K.N."/>
            <person name="Hudson M.E."/>
        </authorList>
    </citation>
    <scope>NUCLEOTIDE SEQUENCE [LARGE SCALE GENOMIC DNA]</scope>
    <source>
        <strain evidence="2">cHgTN10</strain>
    </source>
</reference>
<dbReference type="EMBL" id="CP029619">
    <property type="protein sequence ID" value="AWN81518.1"/>
    <property type="molecule type" value="Genomic_DNA"/>
</dbReference>
<evidence type="ECO:0000313" key="1">
    <source>
        <dbReference type="EMBL" id="AWN81518.1"/>
    </source>
</evidence>
<keyword evidence="2" id="KW-1185">Reference proteome</keyword>
<dbReference type="KEGG" id="cher:DK880_00184"/>
<dbReference type="Proteomes" id="UP000245872">
    <property type="component" value="Chromosome"/>
</dbReference>
<name>A0A2Z3L717_9BACT</name>